<protein>
    <submittedName>
        <fullName evidence="1">BnaC09g18240D protein</fullName>
    </submittedName>
</protein>
<organism evidence="1 2">
    <name type="scientific">Brassica napus</name>
    <name type="common">Rape</name>
    <dbReference type="NCBI Taxonomy" id="3708"/>
    <lineage>
        <taxon>Eukaryota</taxon>
        <taxon>Viridiplantae</taxon>
        <taxon>Streptophyta</taxon>
        <taxon>Embryophyta</taxon>
        <taxon>Tracheophyta</taxon>
        <taxon>Spermatophyta</taxon>
        <taxon>Magnoliopsida</taxon>
        <taxon>eudicotyledons</taxon>
        <taxon>Gunneridae</taxon>
        <taxon>Pentapetalae</taxon>
        <taxon>rosids</taxon>
        <taxon>malvids</taxon>
        <taxon>Brassicales</taxon>
        <taxon>Brassicaceae</taxon>
        <taxon>Brassiceae</taxon>
        <taxon>Brassica</taxon>
    </lineage>
</organism>
<dbReference type="Proteomes" id="UP000028999">
    <property type="component" value="Unassembled WGS sequence"/>
</dbReference>
<dbReference type="Gramene" id="CDY29098">
    <property type="protein sequence ID" value="CDY29098"/>
    <property type="gene ID" value="GSBRNA2T00041859001"/>
</dbReference>
<evidence type="ECO:0000313" key="2">
    <source>
        <dbReference type="Proteomes" id="UP000028999"/>
    </source>
</evidence>
<proteinExistence type="predicted"/>
<sequence>MVEKRGFEGSIRFEGRCPVSTHSQLQRFLMLSLHIVCNQIFLKQGLAYFFCHVLKLC</sequence>
<accession>A0A078GWY0</accession>
<name>A0A078GWY0_BRANA</name>
<dbReference type="AlphaFoldDB" id="A0A078GWY0"/>
<gene>
    <name evidence="1" type="primary">BnaC09g18240D</name>
    <name evidence="1" type="ORF">GSBRNA2T00041859001</name>
</gene>
<reference evidence="1 2" key="1">
    <citation type="journal article" date="2014" name="Science">
        <title>Plant genetics. Early allopolyploid evolution in the post-Neolithic Brassica napus oilseed genome.</title>
        <authorList>
            <person name="Chalhoub B."/>
            <person name="Denoeud F."/>
            <person name="Liu S."/>
            <person name="Parkin I.A."/>
            <person name="Tang H."/>
            <person name="Wang X."/>
            <person name="Chiquet J."/>
            <person name="Belcram H."/>
            <person name="Tong C."/>
            <person name="Samans B."/>
            <person name="Correa M."/>
            <person name="Da Silva C."/>
            <person name="Just J."/>
            <person name="Falentin C."/>
            <person name="Koh C.S."/>
            <person name="Le Clainche I."/>
            <person name="Bernard M."/>
            <person name="Bento P."/>
            <person name="Noel B."/>
            <person name="Labadie K."/>
            <person name="Alberti A."/>
            <person name="Charles M."/>
            <person name="Arnaud D."/>
            <person name="Guo H."/>
            <person name="Daviaud C."/>
            <person name="Alamery S."/>
            <person name="Jabbari K."/>
            <person name="Zhao M."/>
            <person name="Edger P.P."/>
            <person name="Chelaifa H."/>
            <person name="Tack D."/>
            <person name="Lassalle G."/>
            <person name="Mestiri I."/>
            <person name="Schnel N."/>
            <person name="Le Paslier M.C."/>
            <person name="Fan G."/>
            <person name="Renault V."/>
            <person name="Bayer P.E."/>
            <person name="Golicz A.A."/>
            <person name="Manoli S."/>
            <person name="Lee T.H."/>
            <person name="Thi V.H."/>
            <person name="Chalabi S."/>
            <person name="Hu Q."/>
            <person name="Fan C."/>
            <person name="Tollenaere R."/>
            <person name="Lu Y."/>
            <person name="Battail C."/>
            <person name="Shen J."/>
            <person name="Sidebottom C.H."/>
            <person name="Wang X."/>
            <person name="Canaguier A."/>
            <person name="Chauveau A."/>
            <person name="Berard A."/>
            <person name="Deniot G."/>
            <person name="Guan M."/>
            <person name="Liu Z."/>
            <person name="Sun F."/>
            <person name="Lim Y.P."/>
            <person name="Lyons E."/>
            <person name="Town C.D."/>
            <person name="Bancroft I."/>
            <person name="Wang X."/>
            <person name="Meng J."/>
            <person name="Ma J."/>
            <person name="Pires J.C."/>
            <person name="King G.J."/>
            <person name="Brunel D."/>
            <person name="Delourme R."/>
            <person name="Renard M."/>
            <person name="Aury J.M."/>
            <person name="Adams K.L."/>
            <person name="Batley J."/>
            <person name="Snowdon R.J."/>
            <person name="Tost J."/>
            <person name="Edwards D."/>
            <person name="Zhou Y."/>
            <person name="Hua W."/>
            <person name="Sharpe A.G."/>
            <person name="Paterson A.H."/>
            <person name="Guan C."/>
            <person name="Wincker P."/>
        </authorList>
    </citation>
    <scope>NUCLEOTIDE SEQUENCE [LARGE SCALE GENOMIC DNA]</scope>
    <source>
        <strain evidence="2">cv. Darmor-bzh</strain>
    </source>
</reference>
<dbReference type="EMBL" id="LK032230">
    <property type="protein sequence ID" value="CDY29098.1"/>
    <property type="molecule type" value="Genomic_DNA"/>
</dbReference>
<evidence type="ECO:0000313" key="1">
    <source>
        <dbReference type="EMBL" id="CDY29098.1"/>
    </source>
</evidence>
<dbReference type="PaxDb" id="3708-A0A078GWY0"/>
<keyword evidence="2" id="KW-1185">Reference proteome</keyword>